<evidence type="ECO:0000313" key="4">
    <source>
        <dbReference type="Proteomes" id="UP000324233"/>
    </source>
</evidence>
<evidence type="ECO:0008006" key="5">
    <source>
        <dbReference type="Google" id="ProtNLM"/>
    </source>
</evidence>
<gene>
    <name evidence="3" type="ORF">OJF2_36390</name>
</gene>
<dbReference type="KEGG" id="agv:OJF2_36390"/>
<feature type="signal peptide" evidence="2">
    <location>
        <begin position="1"/>
        <end position="19"/>
    </location>
</feature>
<evidence type="ECO:0000313" key="3">
    <source>
        <dbReference type="EMBL" id="QEH35094.1"/>
    </source>
</evidence>
<accession>A0A5B9W4A7</accession>
<proteinExistence type="predicted"/>
<dbReference type="EMBL" id="CP042997">
    <property type="protein sequence ID" value="QEH35094.1"/>
    <property type="molecule type" value="Genomic_DNA"/>
</dbReference>
<dbReference type="RefSeq" id="WP_148594937.1">
    <property type="nucleotide sequence ID" value="NZ_CP042997.1"/>
</dbReference>
<dbReference type="InterPro" id="IPR017504">
    <property type="entry name" value="CHP03067_Planctomycetes"/>
</dbReference>
<organism evidence="3 4">
    <name type="scientific">Aquisphaera giovannonii</name>
    <dbReference type="NCBI Taxonomy" id="406548"/>
    <lineage>
        <taxon>Bacteria</taxon>
        <taxon>Pseudomonadati</taxon>
        <taxon>Planctomycetota</taxon>
        <taxon>Planctomycetia</taxon>
        <taxon>Isosphaerales</taxon>
        <taxon>Isosphaeraceae</taxon>
        <taxon>Aquisphaera</taxon>
    </lineage>
</organism>
<feature type="region of interest" description="Disordered" evidence="1">
    <location>
        <begin position="61"/>
        <end position="94"/>
    </location>
</feature>
<keyword evidence="4" id="KW-1185">Reference proteome</keyword>
<feature type="chain" id="PRO_5022771116" description="TIGR03067 domain-containing protein" evidence="2">
    <location>
        <begin position="20"/>
        <end position="144"/>
    </location>
</feature>
<sequence length="144" mass="15257" precursor="true">MLRLLLAVAAAVASAAAMAGGPEMDDAKAMEGTWGFVSGEVGGVKLPDEVLKTMSLVLEDGKYTTKSPGPDDKGTVKIDPGKEPKAMDITGVEGPNKGRTFPAIYVLDGDTLKICYDLSGKARPTEFKSPPGTKHFLAVYRRKK</sequence>
<name>A0A5B9W4A7_9BACT</name>
<evidence type="ECO:0000256" key="1">
    <source>
        <dbReference type="SAM" id="MobiDB-lite"/>
    </source>
</evidence>
<protein>
    <recommendedName>
        <fullName evidence="5">TIGR03067 domain-containing protein</fullName>
    </recommendedName>
</protein>
<reference evidence="3 4" key="1">
    <citation type="submission" date="2019-08" db="EMBL/GenBank/DDBJ databases">
        <title>Deep-cultivation of Planctomycetes and their phenomic and genomic characterization uncovers novel biology.</title>
        <authorList>
            <person name="Wiegand S."/>
            <person name="Jogler M."/>
            <person name="Boedeker C."/>
            <person name="Pinto D."/>
            <person name="Vollmers J."/>
            <person name="Rivas-Marin E."/>
            <person name="Kohn T."/>
            <person name="Peeters S.H."/>
            <person name="Heuer A."/>
            <person name="Rast P."/>
            <person name="Oberbeckmann S."/>
            <person name="Bunk B."/>
            <person name="Jeske O."/>
            <person name="Meyerdierks A."/>
            <person name="Storesund J.E."/>
            <person name="Kallscheuer N."/>
            <person name="Luecker S."/>
            <person name="Lage O.M."/>
            <person name="Pohl T."/>
            <person name="Merkel B.J."/>
            <person name="Hornburger P."/>
            <person name="Mueller R.-W."/>
            <person name="Bruemmer F."/>
            <person name="Labrenz M."/>
            <person name="Spormann A.M."/>
            <person name="Op den Camp H."/>
            <person name="Overmann J."/>
            <person name="Amann R."/>
            <person name="Jetten M.S.M."/>
            <person name="Mascher T."/>
            <person name="Medema M.H."/>
            <person name="Devos D.P."/>
            <person name="Kaster A.-K."/>
            <person name="Ovreas L."/>
            <person name="Rohde M."/>
            <person name="Galperin M.Y."/>
            <person name="Jogler C."/>
        </authorList>
    </citation>
    <scope>NUCLEOTIDE SEQUENCE [LARGE SCALE GENOMIC DNA]</scope>
    <source>
        <strain evidence="3 4">OJF2</strain>
    </source>
</reference>
<dbReference type="Proteomes" id="UP000324233">
    <property type="component" value="Chromosome"/>
</dbReference>
<keyword evidence="2" id="KW-0732">Signal</keyword>
<dbReference type="OrthoDB" id="289227at2"/>
<dbReference type="AlphaFoldDB" id="A0A5B9W4A7"/>
<feature type="compositionally biased region" description="Basic and acidic residues" evidence="1">
    <location>
        <begin position="61"/>
        <end position="86"/>
    </location>
</feature>
<evidence type="ECO:0000256" key="2">
    <source>
        <dbReference type="SAM" id="SignalP"/>
    </source>
</evidence>
<dbReference type="NCBIfam" id="TIGR03067">
    <property type="entry name" value="Planc_TIGR03067"/>
    <property type="match status" value="1"/>
</dbReference>